<feature type="region of interest" description="Disordered" evidence="3">
    <location>
        <begin position="1"/>
        <end position="33"/>
    </location>
</feature>
<dbReference type="FunFam" id="1.10.287.110:FF:000009">
    <property type="entry name" value="Auxilin-related protein 1"/>
    <property type="match status" value="1"/>
</dbReference>
<evidence type="ECO:0008006" key="6">
    <source>
        <dbReference type="Google" id="ProtNLM"/>
    </source>
</evidence>
<feature type="compositionally biased region" description="Polar residues" evidence="3">
    <location>
        <begin position="1243"/>
        <end position="1256"/>
    </location>
</feature>
<keyword evidence="1 2" id="KW-0175">Coiled coil</keyword>
<proteinExistence type="predicted"/>
<dbReference type="PANTHER" id="PTHR23172">
    <property type="entry name" value="AUXILIN/CYCLIN G-ASSOCIATED KINASE-RELATED"/>
    <property type="match status" value="1"/>
</dbReference>
<feature type="compositionally biased region" description="Basic and acidic residues" evidence="3">
    <location>
        <begin position="309"/>
        <end position="319"/>
    </location>
</feature>
<dbReference type="Proteomes" id="UP001567538">
    <property type="component" value="Unassembled WGS sequence"/>
</dbReference>
<dbReference type="SUPFAM" id="SSF46565">
    <property type="entry name" value="Chaperone J-domain"/>
    <property type="match status" value="1"/>
</dbReference>
<protein>
    <recommendedName>
        <fullName evidence="6">Auxilin-like protein 1</fullName>
    </recommendedName>
</protein>
<feature type="region of interest" description="Disordered" evidence="3">
    <location>
        <begin position="1232"/>
        <end position="1296"/>
    </location>
</feature>
<feature type="compositionally biased region" description="Polar residues" evidence="3">
    <location>
        <begin position="1268"/>
        <end position="1277"/>
    </location>
</feature>
<feature type="coiled-coil region" evidence="2">
    <location>
        <begin position="1161"/>
        <end position="1188"/>
    </location>
</feature>
<evidence type="ECO:0000313" key="4">
    <source>
        <dbReference type="EMBL" id="KAL1534831.1"/>
    </source>
</evidence>
<feature type="region of interest" description="Disordered" evidence="3">
    <location>
        <begin position="287"/>
        <end position="338"/>
    </location>
</feature>
<evidence type="ECO:0000256" key="2">
    <source>
        <dbReference type="SAM" id="Coils"/>
    </source>
</evidence>
<dbReference type="Gene3D" id="1.10.287.110">
    <property type="entry name" value="DnaJ domain"/>
    <property type="match status" value="1"/>
</dbReference>
<feature type="compositionally biased region" description="Basic and acidic residues" evidence="3">
    <location>
        <begin position="1076"/>
        <end position="1091"/>
    </location>
</feature>
<accession>A0ABD1FSK6</accession>
<feature type="region of interest" description="Disordered" evidence="3">
    <location>
        <begin position="989"/>
        <end position="1095"/>
    </location>
</feature>
<dbReference type="InterPro" id="IPR036869">
    <property type="entry name" value="J_dom_sf"/>
</dbReference>
<comment type="caution">
    <text evidence="4">The sequence shown here is derived from an EMBL/GenBank/DDBJ whole genome shotgun (WGS) entry which is preliminary data.</text>
</comment>
<dbReference type="EMBL" id="JBEAFC010000012">
    <property type="protein sequence ID" value="KAL1534831.1"/>
    <property type="molecule type" value="Genomic_DNA"/>
</dbReference>
<keyword evidence="5" id="KW-1185">Reference proteome</keyword>
<feature type="compositionally biased region" description="Basic and acidic residues" evidence="3">
    <location>
        <begin position="1279"/>
        <end position="1296"/>
    </location>
</feature>
<evidence type="ECO:0000313" key="5">
    <source>
        <dbReference type="Proteomes" id="UP001567538"/>
    </source>
</evidence>
<organism evidence="4 5">
    <name type="scientific">Salvia divinorum</name>
    <name type="common">Maria pastora</name>
    <name type="synonym">Diviner's sage</name>
    <dbReference type="NCBI Taxonomy" id="28513"/>
    <lineage>
        <taxon>Eukaryota</taxon>
        <taxon>Viridiplantae</taxon>
        <taxon>Streptophyta</taxon>
        <taxon>Embryophyta</taxon>
        <taxon>Tracheophyta</taxon>
        <taxon>Spermatophyta</taxon>
        <taxon>Magnoliopsida</taxon>
        <taxon>eudicotyledons</taxon>
        <taxon>Gunneridae</taxon>
        <taxon>Pentapetalae</taxon>
        <taxon>asterids</taxon>
        <taxon>lamiids</taxon>
        <taxon>Lamiales</taxon>
        <taxon>Lamiaceae</taxon>
        <taxon>Nepetoideae</taxon>
        <taxon>Mentheae</taxon>
        <taxon>Salviinae</taxon>
        <taxon>Salvia</taxon>
        <taxon>Salvia subgen. Calosphace</taxon>
    </lineage>
</organism>
<feature type="compositionally biased region" description="Low complexity" evidence="3">
    <location>
        <begin position="1000"/>
        <end position="1014"/>
    </location>
</feature>
<feature type="compositionally biased region" description="Basic and acidic residues" evidence="3">
    <location>
        <begin position="288"/>
        <end position="298"/>
    </location>
</feature>
<name>A0ABD1FSK6_SALDI</name>
<gene>
    <name evidence="4" type="ORF">AAHA92_30962</name>
</gene>
<sequence length="1430" mass="159085">MESLSRPPHTRNHSTASSSSFSRNNPYADVMLSGGDKAKFQPVEYSEIFSGSSSIPVLDLSGLSQPEGCRTSELDYSNIFGAKGGDMALSHDQLFNKNTKTRRIAAADSESPSREHGSLNSGKAKSSLGGNGLPVDGMKQQFNLSFNKTSQRSSNESNGKTHIAQLQAVPGFTHFVDDGAPQPQKKGDSPVLLVKREVSRTWSFSTGLDASKVKGGLSSEKSRTPDKSCLPNFASKDASVKIAVENSPPLFDEELDENSDAAISIAALKKAIEQAQESMRLAKMIMQKKREGTKDGSRARRSKVQSKVEVLEDTKETRTENASGGSKENNLKGKNQRVDPTVHVLAKVDGKSDPALSHSDRLLNARKANVESVMEIFKPTRTEHASGENNSKGKNHRLDPTFHVLAEVDGKSDPILSHSDNLLNDRKANVESVMEIFKPANDHGDAFVEVDKNSTPSCSQSGSINTKKKDEMKNIRQNVGVTELHGETTDFTGSAETSVLESGKVDCNASSTMHQAERSEDFSRRIESVENTSKRLQELEQSPNEEAVDQCQATVSPVKGPAKLLEQLERVLIVSGSTQEHEKIMHGSRHLRISQENEQPEDTGCIADKEKDEKFVEHEQLYLAEHLTMRRSNFNTLRNDLLALAKKNMVDQAHIDKQPENVAEWKQDGQDSQYSDEGENAMVLKEEIIWYESKLQLEESVEENISEREPGIIPVDEEAVTKVDMVFKPEINDEKLKFELDEVSQTVAGINVENEVAMRCMDASECKASETIQIGTNGDYKEIQNGRISLNAEELNHTDGAADRRKNLTHIGQELNDSASQKDNSEAFAVHSNDRGTIFSNNHAVNTSAFFSRTPEPCSADLNNEAEKYRAVLRGCKENYSLPLETEEENEAEKQFEVEVNILPGTDSLCGCSSAEKFTESQLNNTYEGFSSNSKSTSVVLANVNHEKTLPNNEDMVKTTTEIHNAANTNKQNFSERHVSTDNLLERFDNTNVMPDMRQNSENSEESQSTSNVESVDEVSVDESPARRDNAKDMSSSKEEVKVDLDMKSDERVSAAKQSGSLNSKDQTHLSQSNSKPKEMVKSSEAERDIKTGQYMEENIQNLGRTSISKNKDAKGNEQNCEIDYWQRIEAIRRGREREKDRIAAEREREKDRIAVERAIREARERAFAEARERAERAAAERTAAEAHRRVNGEVREKTVKASVETRPSVDMASSEAKIKVERAAVERATAEARERALEKAMSQKNSMGSRGQTARYNAERSSSSSSNNGLKHSFSYSDLEKTDGTTSESAKRCKASLERHQRIMERAAKALAEKNTHDLLAQKEQDERSRLAKSLDADIKRWATGKEGNLRALLSTLQYILGPDSAWHPVSLTEIVTAADVKKIYRKATLCVHPDKLQQRGASIQQKYICEKIFDLLKVAWNRFNSEEN</sequence>
<evidence type="ECO:0000256" key="3">
    <source>
        <dbReference type="SAM" id="MobiDB-lite"/>
    </source>
</evidence>
<dbReference type="PANTHER" id="PTHR23172:SF87">
    <property type="entry name" value="CHAPERONE DNAJ-DOMAIN SUPERFAMILY PROTEIN"/>
    <property type="match status" value="1"/>
</dbReference>
<feature type="compositionally biased region" description="Basic and acidic residues" evidence="3">
    <location>
        <begin position="1024"/>
        <end position="1054"/>
    </location>
</feature>
<evidence type="ECO:0000256" key="1">
    <source>
        <dbReference type="ARBA" id="ARBA00023054"/>
    </source>
</evidence>
<feature type="region of interest" description="Disordered" evidence="3">
    <location>
        <begin position="101"/>
        <end position="134"/>
    </location>
</feature>
<reference evidence="4 5" key="1">
    <citation type="submission" date="2024-06" db="EMBL/GenBank/DDBJ databases">
        <title>A chromosome level genome sequence of Diviner's sage (Salvia divinorum).</title>
        <authorList>
            <person name="Ford S.A."/>
            <person name="Ro D.-K."/>
            <person name="Ness R.W."/>
            <person name="Phillips M.A."/>
        </authorList>
    </citation>
    <scope>NUCLEOTIDE SEQUENCE [LARGE SCALE GENOMIC DNA]</scope>
    <source>
        <strain evidence="4">SAF-2024a</strain>
        <tissue evidence="4">Leaf</tissue>
    </source>
</reference>
<feature type="compositionally biased region" description="Polar residues" evidence="3">
    <location>
        <begin position="1056"/>
        <end position="1075"/>
    </location>
</feature>